<proteinExistence type="predicted"/>
<reference evidence="2 3" key="1">
    <citation type="journal article" date="2022" name="bioRxiv">
        <title>Genomics of Preaxostyla Flagellates Illuminates Evolutionary Transitions and the Path Towards Mitochondrial Loss.</title>
        <authorList>
            <person name="Novak L.V.F."/>
            <person name="Treitli S.C."/>
            <person name="Pyrih J."/>
            <person name="Halakuc P."/>
            <person name="Pipaliya S.V."/>
            <person name="Vacek V."/>
            <person name="Brzon O."/>
            <person name="Soukal P."/>
            <person name="Eme L."/>
            <person name="Dacks J.B."/>
            <person name="Karnkowska A."/>
            <person name="Elias M."/>
            <person name="Hampl V."/>
        </authorList>
    </citation>
    <scope>NUCLEOTIDE SEQUENCE [LARGE SCALE GENOMIC DNA]</scope>
    <source>
        <strain evidence="2">NAU3</strain>
        <tissue evidence="2">Gut</tissue>
    </source>
</reference>
<feature type="compositionally biased region" description="Polar residues" evidence="1">
    <location>
        <begin position="286"/>
        <end position="307"/>
    </location>
</feature>
<organism evidence="2 3">
    <name type="scientific">Blattamonas nauphoetae</name>
    <dbReference type="NCBI Taxonomy" id="2049346"/>
    <lineage>
        <taxon>Eukaryota</taxon>
        <taxon>Metamonada</taxon>
        <taxon>Preaxostyla</taxon>
        <taxon>Oxymonadida</taxon>
        <taxon>Blattamonas</taxon>
    </lineage>
</organism>
<name>A0ABQ9XKE1_9EUKA</name>
<gene>
    <name evidence="2" type="ORF">BLNAU_13781</name>
</gene>
<feature type="compositionally biased region" description="Polar residues" evidence="1">
    <location>
        <begin position="83"/>
        <end position="98"/>
    </location>
</feature>
<comment type="caution">
    <text evidence="2">The sequence shown here is derived from an EMBL/GenBank/DDBJ whole genome shotgun (WGS) entry which is preliminary data.</text>
</comment>
<evidence type="ECO:0000256" key="1">
    <source>
        <dbReference type="SAM" id="MobiDB-lite"/>
    </source>
</evidence>
<keyword evidence="3" id="KW-1185">Reference proteome</keyword>
<feature type="compositionally biased region" description="Polar residues" evidence="1">
    <location>
        <begin position="408"/>
        <end position="433"/>
    </location>
</feature>
<feature type="compositionally biased region" description="Polar residues" evidence="1">
    <location>
        <begin position="144"/>
        <end position="160"/>
    </location>
</feature>
<feature type="region of interest" description="Disordered" evidence="1">
    <location>
        <begin position="276"/>
        <end position="331"/>
    </location>
</feature>
<feature type="region of interest" description="Disordered" evidence="1">
    <location>
        <begin position="1"/>
        <end position="37"/>
    </location>
</feature>
<feature type="region of interest" description="Disordered" evidence="1">
    <location>
        <begin position="372"/>
        <end position="433"/>
    </location>
</feature>
<protein>
    <submittedName>
        <fullName evidence="2">Uncharacterized protein</fullName>
    </submittedName>
</protein>
<evidence type="ECO:0000313" key="2">
    <source>
        <dbReference type="EMBL" id="KAK2951294.1"/>
    </source>
</evidence>
<dbReference type="Proteomes" id="UP001281761">
    <property type="component" value="Unassembled WGS sequence"/>
</dbReference>
<evidence type="ECO:0000313" key="3">
    <source>
        <dbReference type="Proteomes" id="UP001281761"/>
    </source>
</evidence>
<sequence>MHRQMNSSDPFDQSPPHQSMPSHYHTPNSLLSSFLTTSSDDIDPELSAWINQDTVIVSEKDLARSKKKREKVESPGIQHRPFPTSSNTSQKPQPTTKYYSHPVKPLSPIKGGYKINPNNPEYQQAQRLKERMAAYDERRKTIEASEQQTNPYTQVRSATSLEDRPAFNSHRPTQSEKKKARLQEKAAVFAEQVRQDQLADIAQKPVKKLTHSEMNDLLDFYQQRAGLGGLPQRSQSMAETEKERQRREQQQARIAQIGRYNEPTLAKREGIIFGQGMGGHARFSTARGSSPGDQFSQSPRKLNQTKQRLAPLSRDGGTYSGGGSPDGNVRTEIELGRGEQKIVAQDLSEQRLAEMEIRHAQDAVSVAKMLSGLDGKNDQQKGVSEQGQLERGVERDLRNAKENRALTHRSTTQTPSSTHIPLHMQTSFRSSPFFSAVPVMARKD</sequence>
<feature type="compositionally biased region" description="Basic and acidic residues" evidence="1">
    <location>
        <begin position="391"/>
        <end position="405"/>
    </location>
</feature>
<feature type="region of interest" description="Disordered" evidence="1">
    <location>
        <begin position="139"/>
        <end position="183"/>
    </location>
</feature>
<accession>A0ABQ9XKE1</accession>
<feature type="compositionally biased region" description="Polar residues" evidence="1">
    <location>
        <begin position="1"/>
        <end position="28"/>
    </location>
</feature>
<feature type="compositionally biased region" description="Basic and acidic residues" evidence="1">
    <location>
        <begin position="239"/>
        <end position="250"/>
    </location>
</feature>
<feature type="region of interest" description="Disordered" evidence="1">
    <location>
        <begin position="225"/>
        <end position="260"/>
    </location>
</feature>
<feature type="region of interest" description="Disordered" evidence="1">
    <location>
        <begin position="58"/>
        <end position="119"/>
    </location>
</feature>
<feature type="compositionally biased region" description="Basic and acidic residues" evidence="1">
    <location>
        <begin position="173"/>
        <end position="183"/>
    </location>
</feature>
<dbReference type="EMBL" id="JARBJD010000121">
    <property type="protein sequence ID" value="KAK2951294.1"/>
    <property type="molecule type" value="Genomic_DNA"/>
</dbReference>